<dbReference type="PANTHER" id="PTHR48079">
    <property type="entry name" value="PROTEIN YEEZ"/>
    <property type="match status" value="1"/>
</dbReference>
<reference evidence="2 3" key="1">
    <citation type="submission" date="2024-10" db="EMBL/GenBank/DDBJ databases">
        <title>The Natural Products Discovery Center: Release of the First 8490 Sequenced Strains for Exploring Actinobacteria Biosynthetic Diversity.</title>
        <authorList>
            <person name="Kalkreuter E."/>
            <person name="Kautsar S.A."/>
            <person name="Yang D."/>
            <person name="Bader C.D."/>
            <person name="Teijaro C.N."/>
            <person name="Fluegel L."/>
            <person name="Davis C.M."/>
            <person name="Simpson J.R."/>
            <person name="Lauterbach L."/>
            <person name="Steele A.D."/>
            <person name="Gui C."/>
            <person name="Meng S."/>
            <person name="Li G."/>
            <person name="Viehrig K."/>
            <person name="Ye F."/>
            <person name="Su P."/>
            <person name="Kiefer A.F."/>
            <person name="Nichols A."/>
            <person name="Cepeda A.J."/>
            <person name="Yan W."/>
            <person name="Fan B."/>
            <person name="Jiang Y."/>
            <person name="Adhikari A."/>
            <person name="Zheng C.-J."/>
            <person name="Schuster L."/>
            <person name="Cowan T.M."/>
            <person name="Smanski M.J."/>
            <person name="Chevrette M.G."/>
            <person name="De Carvalho L.P.S."/>
            <person name="Shen B."/>
        </authorList>
    </citation>
    <scope>NUCLEOTIDE SEQUENCE [LARGE SCALE GENOMIC DNA]</scope>
    <source>
        <strain evidence="2 3">NPDC019275</strain>
    </source>
</reference>
<dbReference type="InterPro" id="IPR036291">
    <property type="entry name" value="NAD(P)-bd_dom_sf"/>
</dbReference>
<comment type="caution">
    <text evidence="2">The sequence shown here is derived from an EMBL/GenBank/DDBJ whole genome shotgun (WGS) entry which is preliminary data.</text>
</comment>
<sequence>MKVLVTGATGFLGRRVVNRLVADGHDVSALVRGAGRRIPHVTVVPGSLEDVEAWEDQLAGIDVVVHAAALVSAWAPQRALDEAIVDGTREVLTAAVRHGVRRFVYISSESVLQDGRPLLDITESLPTPAVPSSRYGRAKLAAEQLIRTHADAIETIVLRPTFIWGSGSGQLADLAARARAGRLPLIDHGMASFEHVHVDNVAAAVAAALSEGAPGGTYLITNAEPMPIREFLTGVLAAQGASMPTRSVPSGPLFALARACEWLWSTLPLPGRPPLTRFEIEFLALPRRYDITLARHELKYEPAVGFAEGIAGLGETRWPV</sequence>
<dbReference type="InterPro" id="IPR001509">
    <property type="entry name" value="Epimerase_deHydtase"/>
</dbReference>
<protein>
    <submittedName>
        <fullName evidence="2">NAD-dependent epimerase/dehydratase family protein</fullName>
    </submittedName>
</protein>
<dbReference type="InterPro" id="IPR051783">
    <property type="entry name" value="NAD(P)-dependent_oxidoreduct"/>
</dbReference>
<dbReference type="RefSeq" id="WP_397091213.1">
    <property type="nucleotide sequence ID" value="NZ_JBIRYO010000002.1"/>
</dbReference>
<organism evidence="2 3">
    <name type="scientific">Nocardia xishanensis</name>
    <dbReference type="NCBI Taxonomy" id="238964"/>
    <lineage>
        <taxon>Bacteria</taxon>
        <taxon>Bacillati</taxon>
        <taxon>Actinomycetota</taxon>
        <taxon>Actinomycetes</taxon>
        <taxon>Mycobacteriales</taxon>
        <taxon>Nocardiaceae</taxon>
        <taxon>Nocardia</taxon>
    </lineage>
</organism>
<dbReference type="EMBL" id="JBIRYO010000002">
    <property type="protein sequence ID" value="MFI2472761.1"/>
    <property type="molecule type" value="Genomic_DNA"/>
</dbReference>
<name>A0ABW7WV79_9NOCA</name>
<proteinExistence type="predicted"/>
<accession>A0ABW7WV79</accession>
<evidence type="ECO:0000313" key="3">
    <source>
        <dbReference type="Proteomes" id="UP001611415"/>
    </source>
</evidence>
<dbReference type="Gene3D" id="3.40.50.720">
    <property type="entry name" value="NAD(P)-binding Rossmann-like Domain"/>
    <property type="match status" value="1"/>
</dbReference>
<dbReference type="Pfam" id="PF01370">
    <property type="entry name" value="Epimerase"/>
    <property type="match status" value="1"/>
</dbReference>
<feature type="domain" description="NAD-dependent epimerase/dehydratase" evidence="1">
    <location>
        <begin position="3"/>
        <end position="220"/>
    </location>
</feature>
<dbReference type="SUPFAM" id="SSF51735">
    <property type="entry name" value="NAD(P)-binding Rossmann-fold domains"/>
    <property type="match status" value="1"/>
</dbReference>
<evidence type="ECO:0000313" key="2">
    <source>
        <dbReference type="EMBL" id="MFI2472761.1"/>
    </source>
</evidence>
<evidence type="ECO:0000259" key="1">
    <source>
        <dbReference type="Pfam" id="PF01370"/>
    </source>
</evidence>
<dbReference type="Proteomes" id="UP001611415">
    <property type="component" value="Unassembled WGS sequence"/>
</dbReference>
<keyword evidence="3" id="KW-1185">Reference proteome</keyword>
<dbReference type="PANTHER" id="PTHR48079:SF6">
    <property type="entry name" value="NAD(P)-BINDING DOMAIN-CONTAINING PROTEIN-RELATED"/>
    <property type="match status" value="1"/>
</dbReference>
<gene>
    <name evidence="2" type="ORF">ACH49W_05220</name>
</gene>